<protein>
    <submittedName>
        <fullName evidence="8">M20/M25/M40 family metallo-hydrolase</fullName>
    </submittedName>
</protein>
<dbReference type="FunFam" id="3.40.630.10:FF:000088">
    <property type="entry name" value="Peptidase M20"/>
    <property type="match status" value="1"/>
</dbReference>
<evidence type="ECO:0000256" key="4">
    <source>
        <dbReference type="ARBA" id="ARBA00022729"/>
    </source>
</evidence>
<evidence type="ECO:0000313" key="8">
    <source>
        <dbReference type="EMBL" id="NEL79399.1"/>
    </source>
</evidence>
<evidence type="ECO:0000256" key="2">
    <source>
        <dbReference type="ARBA" id="ARBA00022670"/>
    </source>
</evidence>
<dbReference type="CDD" id="cd05660">
    <property type="entry name" value="M28_like_PA"/>
    <property type="match status" value="1"/>
</dbReference>
<keyword evidence="2" id="KW-0645">Protease</keyword>
<dbReference type="EMBL" id="JAAGYU010000601">
    <property type="protein sequence ID" value="NEL79399.1"/>
    <property type="molecule type" value="Genomic_DNA"/>
</dbReference>
<keyword evidence="5 8" id="KW-0378">Hydrolase</keyword>
<reference evidence="8 9" key="1">
    <citation type="submission" date="2019-11" db="EMBL/GenBank/DDBJ databases">
        <title>Genome-resolved metagenomics to study the prevalence of co-infection and intraspecific heterogeneity among plant pathogen metapopulations.</title>
        <authorList>
            <person name="Newberry E."/>
            <person name="Bhandari R."/>
            <person name="Kemble J."/>
            <person name="Sikora E."/>
            <person name="Potnis N."/>
        </authorList>
    </citation>
    <scope>NUCLEOTIDE SEQUENCE [LARGE SCALE GENOMIC DNA]</scope>
    <source>
        <strain evidence="8">Xp_Tom_Tuscaloosa_18b</strain>
    </source>
</reference>
<dbReference type="InterPro" id="IPR007484">
    <property type="entry name" value="Peptidase_M28"/>
</dbReference>
<evidence type="ECO:0000259" key="7">
    <source>
        <dbReference type="Pfam" id="PF04389"/>
    </source>
</evidence>
<dbReference type="AlphaFoldDB" id="A0A7X5SB64"/>
<feature type="non-terminal residue" evidence="8">
    <location>
        <position position="1"/>
    </location>
</feature>
<dbReference type="GO" id="GO:0046872">
    <property type="term" value="F:metal ion binding"/>
    <property type="evidence" value="ECO:0007669"/>
    <property type="project" value="UniProtKB-KW"/>
</dbReference>
<dbReference type="Proteomes" id="UP000471082">
    <property type="component" value="Unassembled WGS sequence"/>
</dbReference>
<proteinExistence type="predicted"/>
<sequence length="270" mass="29028">QRDFAPVALGDATLSVDFKLKRERVVTHNVVAKLTGSQHPDETVIFSAHWDAFGVGKADAGGDTVRRGAVDNATGVASVLELARVFAAGPKPQRTLYFIALTAEEKGLLGANYYAAHPLAPLDKTVAVLNMEMFSPDGPTRDIASWGRGRVSLEGDLETAAKARGRSYSPDPNLEAGFFYRADHFAFARMGVPAITAGPGLDMLDGGVAAGKALRDKYFAECYHQPCDRWTPQWDASGHAADTTLVYDVGVALANGRQWPSWQDGSEFKA</sequence>
<dbReference type="GO" id="GO:0006508">
    <property type="term" value="P:proteolysis"/>
    <property type="evidence" value="ECO:0007669"/>
    <property type="project" value="UniProtKB-KW"/>
</dbReference>
<comment type="caution">
    <text evidence="8">The sequence shown here is derived from an EMBL/GenBank/DDBJ whole genome shotgun (WGS) entry which is preliminary data.</text>
</comment>
<dbReference type="SUPFAM" id="SSF53187">
    <property type="entry name" value="Zn-dependent exopeptidases"/>
    <property type="match status" value="1"/>
</dbReference>
<evidence type="ECO:0000313" key="9">
    <source>
        <dbReference type="Proteomes" id="UP000471082"/>
    </source>
</evidence>
<dbReference type="Gene3D" id="3.40.630.10">
    <property type="entry name" value="Zn peptidases"/>
    <property type="match status" value="1"/>
</dbReference>
<dbReference type="GO" id="GO:0004177">
    <property type="term" value="F:aminopeptidase activity"/>
    <property type="evidence" value="ECO:0007669"/>
    <property type="project" value="UniProtKB-KW"/>
</dbReference>
<keyword evidence="6" id="KW-0862">Zinc</keyword>
<dbReference type="PANTHER" id="PTHR12147:SF56">
    <property type="entry name" value="AMINOPEPTIDASE YDR415C-RELATED"/>
    <property type="match status" value="1"/>
</dbReference>
<accession>A0A7X5SB64</accession>
<dbReference type="PANTHER" id="PTHR12147">
    <property type="entry name" value="METALLOPEPTIDASE M28 FAMILY MEMBER"/>
    <property type="match status" value="1"/>
</dbReference>
<keyword evidence="3" id="KW-0479">Metal-binding</keyword>
<organism evidence="8 9">
    <name type="scientific">Xanthomonas perforans</name>
    <dbReference type="NCBI Taxonomy" id="442694"/>
    <lineage>
        <taxon>Bacteria</taxon>
        <taxon>Pseudomonadati</taxon>
        <taxon>Pseudomonadota</taxon>
        <taxon>Gammaproteobacteria</taxon>
        <taxon>Lysobacterales</taxon>
        <taxon>Lysobacteraceae</taxon>
        <taxon>Xanthomonas</taxon>
    </lineage>
</organism>
<feature type="non-terminal residue" evidence="8">
    <location>
        <position position="270"/>
    </location>
</feature>
<evidence type="ECO:0000256" key="3">
    <source>
        <dbReference type="ARBA" id="ARBA00022723"/>
    </source>
</evidence>
<feature type="domain" description="Peptidase M28" evidence="7">
    <location>
        <begin position="29"/>
        <end position="245"/>
    </location>
</feature>
<evidence type="ECO:0000256" key="1">
    <source>
        <dbReference type="ARBA" id="ARBA00022438"/>
    </source>
</evidence>
<gene>
    <name evidence="8" type="ORF">G3W61_24600</name>
</gene>
<dbReference type="InterPro" id="IPR045175">
    <property type="entry name" value="M28_fam"/>
</dbReference>
<dbReference type="Pfam" id="PF04389">
    <property type="entry name" value="Peptidase_M28"/>
    <property type="match status" value="1"/>
</dbReference>
<keyword evidence="1" id="KW-0031">Aminopeptidase</keyword>
<dbReference type="GO" id="GO:0008235">
    <property type="term" value="F:metalloexopeptidase activity"/>
    <property type="evidence" value="ECO:0007669"/>
    <property type="project" value="InterPro"/>
</dbReference>
<evidence type="ECO:0000256" key="6">
    <source>
        <dbReference type="ARBA" id="ARBA00022833"/>
    </source>
</evidence>
<keyword evidence="4" id="KW-0732">Signal</keyword>
<name>A0A7X5SB64_XANPE</name>
<evidence type="ECO:0000256" key="5">
    <source>
        <dbReference type="ARBA" id="ARBA00022801"/>
    </source>
</evidence>